<dbReference type="SUPFAM" id="SSF55729">
    <property type="entry name" value="Acyl-CoA N-acyltransferases (Nat)"/>
    <property type="match status" value="1"/>
</dbReference>
<proteinExistence type="predicted"/>
<protein>
    <submittedName>
        <fullName evidence="2">N-acetyltransferase</fullName>
    </submittedName>
</protein>
<dbReference type="Pfam" id="PF13673">
    <property type="entry name" value="Acetyltransf_10"/>
    <property type="match status" value="1"/>
</dbReference>
<evidence type="ECO:0000313" key="2">
    <source>
        <dbReference type="EMBL" id="BDU68452.1"/>
    </source>
</evidence>
<feature type="domain" description="N-acetyltransferase" evidence="1">
    <location>
        <begin position="5"/>
        <end position="145"/>
    </location>
</feature>
<dbReference type="InterPro" id="IPR016181">
    <property type="entry name" value="Acyl_CoA_acyltransferase"/>
</dbReference>
<dbReference type="PROSITE" id="PS51186">
    <property type="entry name" value="GNAT"/>
    <property type="match status" value="1"/>
</dbReference>
<accession>A0ABN6UWD7</accession>
<reference evidence="3" key="1">
    <citation type="journal article" date="2023" name="Int. J. Syst. Evol. Microbiol.">
        <title>Mesoterricola silvestris gen. nov., sp. nov., Mesoterricola sediminis sp. nov., Geothrix oryzae sp. nov., Geothrix edaphica sp. nov., Geothrix rubra sp. nov., and Geothrix limicola sp. nov., six novel members of Acidobacteriota isolated from soils.</title>
        <authorList>
            <person name="Itoh H."/>
            <person name="Sugisawa Y."/>
            <person name="Mise K."/>
            <person name="Xu Z."/>
            <person name="Kuniyasu M."/>
            <person name="Ushijima N."/>
            <person name="Kawano K."/>
            <person name="Kobayashi E."/>
            <person name="Shiratori Y."/>
            <person name="Masuda Y."/>
            <person name="Senoo K."/>
        </authorList>
    </citation>
    <scope>NUCLEOTIDE SEQUENCE [LARGE SCALE GENOMIC DNA]</scope>
    <source>
        <strain evidence="3">Red222</strain>
    </source>
</reference>
<sequence>MSAALTYSLDRRPEAEAIRALYAAAPLRRPIHDPERIRRMFDGSNVVISAWDGERLVGLLRGWTDFVYDGYICDLAVHPAHQKAGVGRRLLELAQGLDEGIQWVLQAAPLARDYYARVGWQKIENGWKMDRAGWRPGPYEAYQAEHADLAAKA</sequence>
<organism evidence="2 3">
    <name type="scientific">Geothrix oryzae</name>
    <dbReference type="NCBI Taxonomy" id="2927975"/>
    <lineage>
        <taxon>Bacteria</taxon>
        <taxon>Pseudomonadati</taxon>
        <taxon>Acidobacteriota</taxon>
        <taxon>Holophagae</taxon>
        <taxon>Holophagales</taxon>
        <taxon>Holophagaceae</taxon>
        <taxon>Geothrix</taxon>
    </lineage>
</organism>
<dbReference type="RefSeq" id="WP_286355089.1">
    <property type="nucleotide sequence ID" value="NZ_AP027079.1"/>
</dbReference>
<keyword evidence="3" id="KW-1185">Reference proteome</keyword>
<dbReference type="Gene3D" id="3.40.630.30">
    <property type="match status" value="1"/>
</dbReference>
<dbReference type="Proteomes" id="UP001242010">
    <property type="component" value="Chromosome"/>
</dbReference>
<evidence type="ECO:0000313" key="3">
    <source>
        <dbReference type="Proteomes" id="UP001242010"/>
    </source>
</evidence>
<dbReference type="CDD" id="cd04301">
    <property type="entry name" value="NAT_SF"/>
    <property type="match status" value="1"/>
</dbReference>
<evidence type="ECO:0000259" key="1">
    <source>
        <dbReference type="PROSITE" id="PS51186"/>
    </source>
</evidence>
<name>A0ABN6UWD7_9BACT</name>
<dbReference type="EMBL" id="AP027079">
    <property type="protein sequence ID" value="BDU68452.1"/>
    <property type="molecule type" value="Genomic_DNA"/>
</dbReference>
<dbReference type="InterPro" id="IPR000182">
    <property type="entry name" value="GNAT_dom"/>
</dbReference>
<gene>
    <name evidence="2" type="ORF">GETHOR_05530</name>
</gene>